<gene>
    <name evidence="1" type="ORF">BRPE64_ACDS01800</name>
</gene>
<reference evidence="1 2" key="1">
    <citation type="journal article" date="2013" name="Genome Announc.">
        <title>Complete Genome Sequence of Burkholderia sp. Strain RPE64, Bacterial Symbiont of the Bean Bug Riptortus pedestris.</title>
        <authorList>
            <person name="Shibata T.F."/>
            <person name="Maeda T."/>
            <person name="Nikoh N."/>
            <person name="Yamaguchi K."/>
            <person name="Oshima K."/>
            <person name="Hattori M."/>
            <person name="Nishiyama T."/>
            <person name="Hasebe M."/>
            <person name="Fukatsu T."/>
            <person name="Kikuchi Y."/>
            <person name="Shigenobu S."/>
        </authorList>
    </citation>
    <scope>NUCLEOTIDE SEQUENCE [LARGE SCALE GENOMIC DNA]</scope>
</reference>
<dbReference type="Proteomes" id="UP000013966">
    <property type="component" value="Chromosome 1"/>
</dbReference>
<organism evidence="1 2">
    <name type="scientific">Caballeronia insecticola</name>
    <dbReference type="NCBI Taxonomy" id="758793"/>
    <lineage>
        <taxon>Bacteria</taxon>
        <taxon>Pseudomonadati</taxon>
        <taxon>Pseudomonadota</taxon>
        <taxon>Betaproteobacteria</taxon>
        <taxon>Burkholderiales</taxon>
        <taxon>Burkholderiaceae</taxon>
        <taxon>Caballeronia</taxon>
    </lineage>
</organism>
<reference evidence="1 2" key="2">
    <citation type="journal article" date="2018" name="Int. J. Syst. Evol. Microbiol.">
        <title>Burkholderia insecticola sp. nov., a gut symbiotic bacterium of the bean bug Riptortus pedestris.</title>
        <authorList>
            <person name="Takeshita K."/>
            <person name="Tamaki H."/>
            <person name="Ohbayashi T."/>
            <person name="Meng X.-Y."/>
            <person name="Sone T."/>
            <person name="Mitani Y."/>
            <person name="Peeters C."/>
            <person name="Kikuchi Y."/>
            <person name="Vandamme P."/>
        </authorList>
    </citation>
    <scope>NUCLEOTIDE SEQUENCE [LARGE SCALE GENOMIC DNA]</scope>
    <source>
        <strain evidence="1">RPE64</strain>
    </source>
</reference>
<evidence type="ECO:0000313" key="1">
    <source>
        <dbReference type="EMBL" id="BAN21934.1"/>
    </source>
</evidence>
<name>R4WEZ8_9BURK</name>
<dbReference type="PATRIC" id="fig|758793.3.peg.181"/>
<dbReference type="HOGENOM" id="CLU_3041178_0_0_4"/>
<dbReference type="STRING" id="758793.BRPE64_ACDS01800"/>
<dbReference type="EMBL" id="AP013058">
    <property type="protein sequence ID" value="BAN21934.1"/>
    <property type="molecule type" value="Genomic_DNA"/>
</dbReference>
<dbReference type="AlphaFoldDB" id="R4WEZ8"/>
<keyword evidence="2" id="KW-1185">Reference proteome</keyword>
<sequence length="54" mass="6415">MSRFPRKRICHCGIGAFGISASGRRKRLRRSARRVRLRRLHDRVRRMKPLDEAA</sequence>
<evidence type="ECO:0000313" key="2">
    <source>
        <dbReference type="Proteomes" id="UP000013966"/>
    </source>
</evidence>
<accession>R4WEZ8</accession>
<proteinExistence type="predicted"/>
<dbReference type="KEGG" id="buo:BRPE64_ACDS01800"/>
<protein>
    <submittedName>
        <fullName evidence="1">Uncharacterized protein</fullName>
    </submittedName>
</protein>